<evidence type="ECO:0000313" key="3">
    <source>
        <dbReference type="Proteomes" id="UP000077266"/>
    </source>
</evidence>
<accession>A0A165CRR9</accession>
<gene>
    <name evidence="2" type="ORF">EXIGLDRAFT_778040</name>
</gene>
<feature type="region of interest" description="Disordered" evidence="1">
    <location>
        <begin position="328"/>
        <end position="361"/>
    </location>
</feature>
<protein>
    <submittedName>
        <fullName evidence="2">Uncharacterized protein</fullName>
    </submittedName>
</protein>
<keyword evidence="3" id="KW-1185">Reference proteome</keyword>
<evidence type="ECO:0000256" key="1">
    <source>
        <dbReference type="SAM" id="MobiDB-lite"/>
    </source>
</evidence>
<organism evidence="2 3">
    <name type="scientific">Exidia glandulosa HHB12029</name>
    <dbReference type="NCBI Taxonomy" id="1314781"/>
    <lineage>
        <taxon>Eukaryota</taxon>
        <taxon>Fungi</taxon>
        <taxon>Dikarya</taxon>
        <taxon>Basidiomycota</taxon>
        <taxon>Agaricomycotina</taxon>
        <taxon>Agaricomycetes</taxon>
        <taxon>Auriculariales</taxon>
        <taxon>Exidiaceae</taxon>
        <taxon>Exidia</taxon>
    </lineage>
</organism>
<dbReference type="InParanoid" id="A0A165CRR9"/>
<dbReference type="Proteomes" id="UP000077266">
    <property type="component" value="Unassembled WGS sequence"/>
</dbReference>
<proteinExistence type="predicted"/>
<evidence type="ECO:0000313" key="2">
    <source>
        <dbReference type="EMBL" id="KZV82980.1"/>
    </source>
</evidence>
<name>A0A165CRR9_EXIGL</name>
<sequence length="361" mass="40711">MASSGLTPFEICKLSEIYDVWFHMQNVSVERKLESPDWPQPSPSGHFDIPPIRRPLRLDEDDAYDGFLTDLEKIVRFLPDTLGHDEKDSGTPPADEYGVRRSASILYFTWLMLSDLRPGCSEAALRRPYDLLIEKVFKMDGGLHWHFDVDVPLPMPPISPELSELLNLKKSSPARADALAMLFVPIDTSGLTRFEVSSLALNRDVHLLPTNTHATQNRRIALPGLTVEYQPDGLDDLQRQLRLNLTIELQHRRRINLRESVAHGLAIHGKIVYHSSARFKDDSAVIEEYSDGLYVGCFKNWVAFYLFLVRIRTSMKADQALSMIEVPAGSSQSSGTLKRKRASSMETTEDARRGSHPSALA</sequence>
<reference evidence="2 3" key="1">
    <citation type="journal article" date="2016" name="Mol. Biol. Evol.">
        <title>Comparative Genomics of Early-Diverging Mushroom-Forming Fungi Provides Insights into the Origins of Lignocellulose Decay Capabilities.</title>
        <authorList>
            <person name="Nagy L.G."/>
            <person name="Riley R."/>
            <person name="Tritt A."/>
            <person name="Adam C."/>
            <person name="Daum C."/>
            <person name="Floudas D."/>
            <person name="Sun H."/>
            <person name="Yadav J.S."/>
            <person name="Pangilinan J."/>
            <person name="Larsson K.H."/>
            <person name="Matsuura K."/>
            <person name="Barry K."/>
            <person name="Labutti K."/>
            <person name="Kuo R."/>
            <person name="Ohm R.A."/>
            <person name="Bhattacharya S.S."/>
            <person name="Shirouzu T."/>
            <person name="Yoshinaga Y."/>
            <person name="Martin F.M."/>
            <person name="Grigoriev I.V."/>
            <person name="Hibbett D.S."/>
        </authorList>
    </citation>
    <scope>NUCLEOTIDE SEQUENCE [LARGE SCALE GENOMIC DNA]</scope>
    <source>
        <strain evidence="2 3">HHB12029</strain>
    </source>
</reference>
<dbReference type="EMBL" id="KV426295">
    <property type="protein sequence ID" value="KZV82980.1"/>
    <property type="molecule type" value="Genomic_DNA"/>
</dbReference>
<dbReference type="AlphaFoldDB" id="A0A165CRR9"/>